<sequence>MAGDTTITLRMNNSELEKSNQLLDKYQQKVTVASRKSEEFNKTFRAATDIQKKHTDGLKRLMQTLPLPPARMGPILQDMVKKSEDETYNITSGSKNYWDSLAGMGSPPKEELGYTPKVFRPGANMEERSDDDTEKGGKSDWLGGLMAGAKEAWDKFLKDGENVHGKLKDLAKDAFSSMGNSLVEYITTGKANFSDFLMTFLKGTLKMLSQLLLVKAMQASFNAMSNSGIGWVASIGKVFTGHSEGGYTGDGGKYEPRGIVHGGEFVFTKEATSAIGIGNLYAMMRGAQGYAGGGYVGTASMQGLGSSGAGPLTIQTSVLIQNQGSEPQAADNNGALNRAWQQTIDRSVRAGVANELRPGGLIWNANHAR</sequence>
<gene>
    <name evidence="4" type="ordered locus">KOX_19125</name>
</gene>
<dbReference type="NCBIfam" id="TIGR01541">
    <property type="entry name" value="tape_meas_lam_C"/>
    <property type="match status" value="1"/>
</dbReference>
<feature type="region of interest" description="Disordered" evidence="2">
    <location>
        <begin position="109"/>
        <end position="140"/>
    </location>
</feature>
<dbReference type="InterPro" id="IPR006431">
    <property type="entry name" value="Phage_tape_meas_C"/>
</dbReference>
<name>A0A0H3HDH1_KLEM8</name>
<evidence type="ECO:0000256" key="2">
    <source>
        <dbReference type="SAM" id="MobiDB-lite"/>
    </source>
</evidence>
<accession>A0A0H3HDH1</accession>
<dbReference type="RefSeq" id="WP_014229129.1">
    <property type="nucleotide sequence ID" value="NC_016612.1"/>
</dbReference>
<dbReference type="EMBL" id="CP003218">
    <property type="protein sequence ID" value="AEX05547.1"/>
    <property type="molecule type" value="Genomic_DNA"/>
</dbReference>
<dbReference type="AlphaFoldDB" id="A0A0H3HDH1"/>
<keyword evidence="1" id="KW-0175">Coiled coil</keyword>
<evidence type="ECO:0000259" key="3">
    <source>
        <dbReference type="Pfam" id="PF09718"/>
    </source>
</evidence>
<protein>
    <submittedName>
        <fullName evidence="4">Phage tail tape measure protein, lambda family</fullName>
    </submittedName>
</protein>
<dbReference type="HOGENOM" id="CLU_749599_0_0_6"/>
<proteinExistence type="predicted"/>
<dbReference type="KEGG" id="kox:KOX_19125"/>
<dbReference type="PATRIC" id="fig|1006551.4.peg.3826"/>
<evidence type="ECO:0000313" key="4">
    <source>
        <dbReference type="EMBL" id="AEX05547.1"/>
    </source>
</evidence>
<feature type="domain" description="Bacteriophage tail tape measure C-terminal" evidence="3">
    <location>
        <begin position="146"/>
        <end position="217"/>
    </location>
</feature>
<dbReference type="Pfam" id="PF09718">
    <property type="entry name" value="Tape_meas_lam_C"/>
    <property type="match status" value="1"/>
</dbReference>
<evidence type="ECO:0000256" key="1">
    <source>
        <dbReference type="SAM" id="Coils"/>
    </source>
</evidence>
<feature type="coiled-coil region" evidence="1">
    <location>
        <begin position="9"/>
        <end position="36"/>
    </location>
</feature>
<evidence type="ECO:0000313" key="5">
    <source>
        <dbReference type="Proteomes" id="UP000007843"/>
    </source>
</evidence>
<dbReference type="Proteomes" id="UP000007843">
    <property type="component" value="Chromosome"/>
</dbReference>
<reference evidence="4 5" key="1">
    <citation type="journal article" date="2012" name="J. Bacteriol.">
        <title>Complete genome sequence of Klebsiella oxytoca KCTC 1686, used in production of 2,3-butanediol.</title>
        <authorList>
            <person name="Shin S.H."/>
            <person name="Kim S."/>
            <person name="Kim J.Y."/>
            <person name="Lee S."/>
            <person name="Um Y."/>
            <person name="Oh M.K."/>
            <person name="Kim Y.R."/>
            <person name="Lee J."/>
            <person name="Yang K.S."/>
        </authorList>
    </citation>
    <scope>NUCLEOTIDE SEQUENCE [LARGE SCALE GENOMIC DNA]</scope>
    <source>
        <strain evidence="5">ATCC 8724 / DSM 4798 / JCM 20051 / NBRC 3318 / NRRL B-199 / KCTC 1686</strain>
    </source>
</reference>
<organism evidence="4 5">
    <name type="scientific">Klebsiella michiganensis (strain ATCC 8724 / DSM 4798 / JCM 20051 / NBRC 3318 / NRRL B-199 / KCTC 1686 / BUCSAV 143 / CCM 1901)</name>
    <dbReference type="NCBI Taxonomy" id="1006551"/>
    <lineage>
        <taxon>Bacteria</taxon>
        <taxon>Pseudomonadati</taxon>
        <taxon>Pseudomonadota</taxon>
        <taxon>Gammaproteobacteria</taxon>
        <taxon>Enterobacterales</taxon>
        <taxon>Enterobacteriaceae</taxon>
        <taxon>Klebsiella/Raoultella group</taxon>
        <taxon>Klebsiella</taxon>
    </lineage>
</organism>